<keyword evidence="2" id="KW-1185">Reference proteome</keyword>
<gene>
    <name evidence="1" type="ORF">LQV63_15620</name>
</gene>
<dbReference type="Proteomes" id="UP001199916">
    <property type="component" value="Unassembled WGS sequence"/>
</dbReference>
<name>A0ABS8YK81_9BACL</name>
<dbReference type="EMBL" id="JAJNBZ010000012">
    <property type="protein sequence ID" value="MCE5170736.1"/>
    <property type="molecule type" value="Genomic_DNA"/>
</dbReference>
<proteinExistence type="predicted"/>
<reference evidence="1 2" key="1">
    <citation type="submission" date="2021-11" db="EMBL/GenBank/DDBJ databases">
        <title>Draft genome sequence of Paenibacillus profundus YoMME, a new Gram-positive bacteria with exoelectrogenic properties.</title>
        <authorList>
            <person name="Hubenova Y."/>
            <person name="Hubenova E."/>
            <person name="Manasiev Y."/>
            <person name="Peykov S."/>
            <person name="Mitov M."/>
        </authorList>
    </citation>
    <scope>NUCLEOTIDE SEQUENCE [LARGE SCALE GENOMIC DNA]</scope>
    <source>
        <strain evidence="1 2">YoMME</strain>
    </source>
</reference>
<comment type="caution">
    <text evidence="1">The sequence shown here is derived from an EMBL/GenBank/DDBJ whole genome shotgun (WGS) entry which is preliminary data.</text>
</comment>
<accession>A0ABS8YK81</accession>
<organism evidence="1 2">
    <name type="scientific">Paenibacillus profundus</name>
    <dbReference type="NCBI Taxonomy" id="1173085"/>
    <lineage>
        <taxon>Bacteria</taxon>
        <taxon>Bacillati</taxon>
        <taxon>Bacillota</taxon>
        <taxon>Bacilli</taxon>
        <taxon>Bacillales</taxon>
        <taxon>Paenibacillaceae</taxon>
        <taxon>Paenibacillus</taxon>
    </lineage>
</organism>
<evidence type="ECO:0000313" key="2">
    <source>
        <dbReference type="Proteomes" id="UP001199916"/>
    </source>
</evidence>
<protein>
    <submittedName>
        <fullName evidence="1">Uncharacterized protein</fullName>
    </submittedName>
</protein>
<evidence type="ECO:0000313" key="1">
    <source>
        <dbReference type="EMBL" id="MCE5170736.1"/>
    </source>
</evidence>
<sequence length="66" mass="7859">MFESISIKEISKNPTLQQAFRNQMFEECLEKFSDEDTFIEKLWEIRKSPVQSEQMGLYPIEQEEGP</sequence>